<dbReference type="InterPro" id="IPR041616">
    <property type="entry name" value="PheRS_beta_core"/>
</dbReference>
<dbReference type="AlphaFoldDB" id="A0A2H0BKA5"/>
<evidence type="ECO:0000256" key="7">
    <source>
        <dbReference type="ARBA" id="ARBA00022842"/>
    </source>
</evidence>
<dbReference type="Pfam" id="PF03484">
    <property type="entry name" value="B5"/>
    <property type="match status" value="1"/>
</dbReference>
<dbReference type="Gene3D" id="3.30.70.380">
    <property type="entry name" value="Ferrodoxin-fold anticodon-binding domain"/>
    <property type="match status" value="1"/>
</dbReference>
<protein>
    <recommendedName>
        <fullName evidence="2">phenylalanine--tRNA ligase</fullName>
        <ecNumber evidence="2">6.1.1.20</ecNumber>
    </recommendedName>
</protein>
<dbReference type="InterPro" id="IPR036690">
    <property type="entry name" value="Fdx_antiC-bd_sf"/>
</dbReference>
<dbReference type="SMART" id="SM00874">
    <property type="entry name" value="B5"/>
    <property type="match status" value="1"/>
</dbReference>
<comment type="cofactor">
    <cofactor evidence="1">
        <name>Mg(2+)</name>
        <dbReference type="ChEBI" id="CHEBI:18420"/>
    </cofactor>
</comment>
<feature type="domain" description="B5" evidence="11">
    <location>
        <begin position="88"/>
        <end position="163"/>
    </location>
</feature>
<evidence type="ECO:0000256" key="1">
    <source>
        <dbReference type="ARBA" id="ARBA00001946"/>
    </source>
</evidence>
<dbReference type="InterPro" id="IPR009061">
    <property type="entry name" value="DNA-bd_dom_put_sf"/>
</dbReference>
<evidence type="ECO:0000256" key="5">
    <source>
        <dbReference type="ARBA" id="ARBA00022741"/>
    </source>
</evidence>
<comment type="caution">
    <text evidence="12">The sequence shown here is derived from an EMBL/GenBank/DDBJ whole genome shotgun (WGS) entry which is preliminary data.</text>
</comment>
<evidence type="ECO:0000256" key="2">
    <source>
        <dbReference type="ARBA" id="ARBA00012814"/>
    </source>
</evidence>
<accession>A0A2H0BKA5</accession>
<dbReference type="GO" id="GO:0005524">
    <property type="term" value="F:ATP binding"/>
    <property type="evidence" value="ECO:0007669"/>
    <property type="project" value="UniProtKB-KW"/>
</dbReference>
<keyword evidence="9" id="KW-0030">Aminoacyl-tRNA synthetase</keyword>
<dbReference type="PANTHER" id="PTHR10947">
    <property type="entry name" value="PHENYLALANYL-TRNA SYNTHETASE BETA CHAIN AND LEUCINE-RICH REPEAT-CONTAINING PROTEIN 47"/>
    <property type="match status" value="1"/>
</dbReference>
<dbReference type="Pfam" id="PF17759">
    <property type="entry name" value="tRNA_synthFbeta"/>
    <property type="match status" value="1"/>
</dbReference>
<dbReference type="SUPFAM" id="SSF55681">
    <property type="entry name" value="Class II aaRS and biotin synthetases"/>
    <property type="match status" value="1"/>
</dbReference>
<dbReference type="SUPFAM" id="SSF46955">
    <property type="entry name" value="Putative DNA-binding domain"/>
    <property type="match status" value="2"/>
</dbReference>
<dbReference type="GO" id="GO:0000287">
    <property type="term" value="F:magnesium ion binding"/>
    <property type="evidence" value="ECO:0007669"/>
    <property type="project" value="InterPro"/>
</dbReference>
<dbReference type="SMART" id="SM00896">
    <property type="entry name" value="FDX-ACB"/>
    <property type="match status" value="1"/>
</dbReference>
<evidence type="ECO:0000256" key="9">
    <source>
        <dbReference type="ARBA" id="ARBA00023146"/>
    </source>
</evidence>
<evidence type="ECO:0000256" key="4">
    <source>
        <dbReference type="ARBA" id="ARBA00022723"/>
    </source>
</evidence>
<dbReference type="PROSITE" id="PS51447">
    <property type="entry name" value="FDX_ACB"/>
    <property type="match status" value="1"/>
</dbReference>
<dbReference type="InterPro" id="IPR005147">
    <property type="entry name" value="tRNA_synthase_B5-dom"/>
</dbReference>
<sequence>MKFSYKDLSQYFSESLPSVEVVAEALIAQAFEVEEIVAKDNQDWELDIKILPDRAPDIKTSLDLARELSAVLDQPLKSEYQELPTTQTARLKISFTITDINNLLGVELSTEQIISYLKRVRVLVETRGEQLTALIPPERQDLNRHEDLADEVARLYGYANIPTRPLKASQDQIVHSSDFVLANQIRQHLLNDAYTEIYGYTFTNQGEIEVAKPLASDKAYLRTNLSEGMKKTIEFNLQNVLFETDEIKVFEIGSVFSGGQEELRVAVGRGVKKPKINVEIKENKLSDWQNQVSTTIANLADFIKPELTYQAFSVYPRIIRDIALFVAESEQAEMVTELIKTEAGSLLVAGPYLFDTFSKAGKKSLAFRLVFQAYDRTLFDEEINQIIEKIILALETKGWEVRK</sequence>
<dbReference type="Gene3D" id="3.30.56.10">
    <property type="match status" value="2"/>
</dbReference>
<keyword evidence="5" id="KW-0547">Nucleotide-binding</keyword>
<proteinExistence type="predicted"/>
<keyword evidence="3" id="KW-0436">Ligase</keyword>
<evidence type="ECO:0000256" key="8">
    <source>
        <dbReference type="ARBA" id="ARBA00022917"/>
    </source>
</evidence>
<dbReference type="GO" id="GO:0006432">
    <property type="term" value="P:phenylalanyl-tRNA aminoacylation"/>
    <property type="evidence" value="ECO:0007669"/>
    <property type="project" value="InterPro"/>
</dbReference>
<name>A0A2H0BKA5_9BACT</name>
<dbReference type="Pfam" id="PF03147">
    <property type="entry name" value="FDX-ACB"/>
    <property type="match status" value="1"/>
</dbReference>
<evidence type="ECO:0000256" key="6">
    <source>
        <dbReference type="ARBA" id="ARBA00022840"/>
    </source>
</evidence>
<evidence type="ECO:0000259" key="10">
    <source>
        <dbReference type="PROSITE" id="PS51447"/>
    </source>
</evidence>
<evidence type="ECO:0000313" key="13">
    <source>
        <dbReference type="Proteomes" id="UP000229334"/>
    </source>
</evidence>
<dbReference type="GO" id="GO:0004826">
    <property type="term" value="F:phenylalanine-tRNA ligase activity"/>
    <property type="evidence" value="ECO:0007669"/>
    <property type="project" value="UniProtKB-EC"/>
</dbReference>
<dbReference type="PROSITE" id="PS51483">
    <property type="entry name" value="B5"/>
    <property type="match status" value="1"/>
</dbReference>
<keyword evidence="7" id="KW-0460">Magnesium</keyword>
<dbReference type="InterPro" id="IPR045864">
    <property type="entry name" value="aa-tRNA-synth_II/BPL/LPL"/>
</dbReference>
<keyword evidence="4" id="KW-0479">Metal-binding</keyword>
<dbReference type="GO" id="GO:0003723">
    <property type="term" value="F:RNA binding"/>
    <property type="evidence" value="ECO:0007669"/>
    <property type="project" value="InterPro"/>
</dbReference>
<dbReference type="SUPFAM" id="SSF54991">
    <property type="entry name" value="Anticodon-binding domain of PheRS"/>
    <property type="match status" value="1"/>
</dbReference>
<reference evidence="12 13" key="1">
    <citation type="submission" date="2017-09" db="EMBL/GenBank/DDBJ databases">
        <title>Depth-based differentiation of microbial function through sediment-hosted aquifers and enrichment of novel symbionts in the deep terrestrial subsurface.</title>
        <authorList>
            <person name="Probst A.J."/>
            <person name="Ladd B."/>
            <person name="Jarett J.K."/>
            <person name="Geller-Mcgrath D.E."/>
            <person name="Sieber C.M."/>
            <person name="Emerson J.B."/>
            <person name="Anantharaman K."/>
            <person name="Thomas B.C."/>
            <person name="Malmstrom R."/>
            <person name="Stieglmeier M."/>
            <person name="Klingl A."/>
            <person name="Woyke T."/>
            <person name="Ryan C.M."/>
            <person name="Banfield J.F."/>
        </authorList>
    </citation>
    <scope>NUCLEOTIDE SEQUENCE [LARGE SCALE GENOMIC DNA]</scope>
    <source>
        <strain evidence="12">CG22_combo_CG10-13_8_21_14_all_37_9</strain>
    </source>
</reference>
<dbReference type="InterPro" id="IPR045060">
    <property type="entry name" value="Phe-tRNA-ligase_IIc_bsu"/>
</dbReference>
<dbReference type="EMBL" id="PCSX01000037">
    <property type="protein sequence ID" value="PIP58024.1"/>
    <property type="molecule type" value="Genomic_DNA"/>
</dbReference>
<dbReference type="PANTHER" id="PTHR10947:SF0">
    <property type="entry name" value="PHENYLALANINE--TRNA LIGASE BETA SUBUNIT"/>
    <property type="match status" value="1"/>
</dbReference>
<keyword evidence="6" id="KW-0067">ATP-binding</keyword>
<evidence type="ECO:0000313" key="12">
    <source>
        <dbReference type="EMBL" id="PIP58024.1"/>
    </source>
</evidence>
<dbReference type="GO" id="GO:0009328">
    <property type="term" value="C:phenylalanine-tRNA ligase complex"/>
    <property type="evidence" value="ECO:0007669"/>
    <property type="project" value="TreeGrafter"/>
</dbReference>
<feature type="domain" description="FDX-ACB" evidence="10">
    <location>
        <begin position="313"/>
        <end position="402"/>
    </location>
</feature>
<dbReference type="Proteomes" id="UP000229334">
    <property type="component" value="Unassembled WGS sequence"/>
</dbReference>
<dbReference type="InterPro" id="IPR005121">
    <property type="entry name" value="Fdx_antiC-bd"/>
</dbReference>
<keyword evidence="8" id="KW-0648">Protein biosynthesis</keyword>
<evidence type="ECO:0000256" key="3">
    <source>
        <dbReference type="ARBA" id="ARBA00022598"/>
    </source>
</evidence>
<dbReference type="Gene3D" id="3.30.930.10">
    <property type="entry name" value="Bira Bifunctional Protein, Domain 2"/>
    <property type="match status" value="1"/>
</dbReference>
<gene>
    <name evidence="12" type="ORF">COX02_02485</name>
</gene>
<evidence type="ECO:0000259" key="11">
    <source>
        <dbReference type="PROSITE" id="PS51483"/>
    </source>
</evidence>
<organism evidence="12 13">
    <name type="scientific">Candidatus Vogelbacteria bacterium CG22_combo_CG10-13_8_21_14_all_37_9</name>
    <dbReference type="NCBI Taxonomy" id="1975046"/>
    <lineage>
        <taxon>Bacteria</taxon>
        <taxon>Candidatus Vogeliibacteriota</taxon>
    </lineage>
</organism>
<dbReference type="EC" id="6.1.1.20" evidence="2"/>